<keyword evidence="7" id="KW-1185">Reference proteome</keyword>
<comment type="caution">
    <text evidence="6">The sequence shown here is derived from an EMBL/GenBank/DDBJ whole genome shotgun (WGS) entry which is preliminary data.</text>
</comment>
<comment type="subcellular location">
    <subcellularLocation>
        <location evidence="1">Nucleus</location>
    </subcellularLocation>
</comment>
<evidence type="ECO:0000256" key="2">
    <source>
        <dbReference type="ARBA" id="ARBA00022723"/>
    </source>
</evidence>
<name>A0A9W8N3Z6_9PEZI</name>
<keyword evidence="3" id="KW-0863">Zinc-finger</keyword>
<evidence type="ECO:0000313" key="7">
    <source>
        <dbReference type="Proteomes" id="UP001148614"/>
    </source>
</evidence>
<dbReference type="PANTHER" id="PTHR46481">
    <property type="entry name" value="ZINC FINGER BED DOMAIN-CONTAINING PROTEIN 4"/>
    <property type="match status" value="1"/>
</dbReference>
<gene>
    <name evidence="6" type="ORF">NPX13_g10995</name>
</gene>
<keyword evidence="4" id="KW-0862">Zinc</keyword>
<dbReference type="GO" id="GO:0008270">
    <property type="term" value="F:zinc ion binding"/>
    <property type="evidence" value="ECO:0007669"/>
    <property type="project" value="UniProtKB-KW"/>
</dbReference>
<keyword evidence="2" id="KW-0479">Metal-binding</keyword>
<dbReference type="SUPFAM" id="SSF53098">
    <property type="entry name" value="Ribonuclease H-like"/>
    <property type="match status" value="1"/>
</dbReference>
<protein>
    <recommendedName>
        <fullName evidence="8">BED-type domain-containing protein</fullName>
    </recommendedName>
</protein>
<organism evidence="6 7">
    <name type="scientific">Xylaria arbuscula</name>
    <dbReference type="NCBI Taxonomy" id="114810"/>
    <lineage>
        <taxon>Eukaryota</taxon>
        <taxon>Fungi</taxon>
        <taxon>Dikarya</taxon>
        <taxon>Ascomycota</taxon>
        <taxon>Pezizomycotina</taxon>
        <taxon>Sordariomycetes</taxon>
        <taxon>Xylariomycetidae</taxon>
        <taxon>Xylariales</taxon>
        <taxon>Xylariaceae</taxon>
        <taxon>Xylaria</taxon>
    </lineage>
</organism>
<reference evidence="6" key="1">
    <citation type="submission" date="2022-07" db="EMBL/GenBank/DDBJ databases">
        <title>Genome Sequence of Xylaria arbuscula.</title>
        <authorList>
            <person name="Buettner E."/>
        </authorList>
    </citation>
    <scope>NUCLEOTIDE SEQUENCE</scope>
    <source>
        <strain evidence="6">VT107</strain>
    </source>
</reference>
<dbReference type="InterPro" id="IPR012337">
    <property type="entry name" value="RNaseH-like_sf"/>
</dbReference>
<evidence type="ECO:0008006" key="8">
    <source>
        <dbReference type="Google" id="ProtNLM"/>
    </source>
</evidence>
<dbReference type="PANTHER" id="PTHR46481:SF10">
    <property type="entry name" value="ZINC FINGER BED DOMAIN-CONTAINING PROTEIN 39"/>
    <property type="match status" value="1"/>
</dbReference>
<evidence type="ECO:0000256" key="5">
    <source>
        <dbReference type="ARBA" id="ARBA00023242"/>
    </source>
</evidence>
<dbReference type="InterPro" id="IPR052035">
    <property type="entry name" value="ZnF_BED_domain_contain"/>
</dbReference>
<proteinExistence type="predicted"/>
<keyword evidence="5" id="KW-0539">Nucleus</keyword>
<accession>A0A9W8N3Z6</accession>
<dbReference type="AlphaFoldDB" id="A0A9W8N3Z6"/>
<sequence length="627" mass="72151">MRYISGQGIERDLDILERDISINIELLLQPLDLAKARDYTFWTREQCERFAGYIIAHEPKQERKWWWSHGFRMVKADEQPRKYRWVCETCARSNRAKEKFIFMASNSQSLIAHLLKSHDIVKPPTTDNTPGPPANQRRLEDIVDFTNATETALYTKLSLRFKPSVNNLLILDWITYANHSFSTVNDPRWRRILLYNNPGLEEQQLPSHKILISLLIAEYKRAMDSVRSLLGTARGMVHLTFDGWTSRKNMSFVGINAHFIDEKWKKWTILLGLPALVGRHTGKDVADEVLSIIYAFSIASKVGYCTLDNEAKNGTTMAALAQYLQFDPRERHISCAPHTLQLATRSMMHGEGSKSVHWEELVDAFGDSDLEEDEADEFNTLGAAKDDLGEDSELKDDFSDDSLLEDLDSEATQQQLLQDLENVEYPAPVNLTEKSFQKYQRKGPFGKLHNIGVLFNRSSQLVQAFHEAQMQVHPGEPIREWVHNGQTRWQSDETMAARALAEQAALIRMMNNIEELWQQQGAKIRERPLILNCRLTPKDWRVVEAIQKVLSPFKVASQQLQGNGDVGDRETCGRFDEYFPVIEDLLDHLENCVNGEYIEERKNPRLEKIPTLFTTFLRTWIDPRGAC</sequence>
<evidence type="ECO:0000313" key="6">
    <source>
        <dbReference type="EMBL" id="KAJ3552946.1"/>
    </source>
</evidence>
<dbReference type="EMBL" id="JANPWZ010003379">
    <property type="protein sequence ID" value="KAJ3552946.1"/>
    <property type="molecule type" value="Genomic_DNA"/>
</dbReference>
<evidence type="ECO:0000256" key="4">
    <source>
        <dbReference type="ARBA" id="ARBA00022833"/>
    </source>
</evidence>
<evidence type="ECO:0000256" key="1">
    <source>
        <dbReference type="ARBA" id="ARBA00004123"/>
    </source>
</evidence>
<evidence type="ECO:0000256" key="3">
    <source>
        <dbReference type="ARBA" id="ARBA00022771"/>
    </source>
</evidence>
<dbReference type="Proteomes" id="UP001148614">
    <property type="component" value="Unassembled WGS sequence"/>
</dbReference>
<dbReference type="GO" id="GO:0005634">
    <property type="term" value="C:nucleus"/>
    <property type="evidence" value="ECO:0007669"/>
    <property type="project" value="UniProtKB-SubCell"/>
</dbReference>